<dbReference type="EMBL" id="JARXHW010000008">
    <property type="protein sequence ID" value="MDQ8206870.1"/>
    <property type="molecule type" value="Genomic_DNA"/>
</dbReference>
<accession>A0ABU1AUS5</accession>
<dbReference type="RefSeq" id="WP_308949005.1">
    <property type="nucleotide sequence ID" value="NZ_JARXHW010000008.1"/>
</dbReference>
<reference evidence="1 2" key="1">
    <citation type="submission" date="2023-04" db="EMBL/GenBank/DDBJ databases">
        <title>A novel bacteria isolated from coastal sediment.</title>
        <authorList>
            <person name="Liu X.-J."/>
            <person name="Du Z.-J."/>
        </authorList>
    </citation>
    <scope>NUCLEOTIDE SEQUENCE [LARGE SCALE GENOMIC DNA]</scope>
    <source>
        <strain evidence="1 2">SDUM461003</strain>
    </source>
</reference>
<comment type="caution">
    <text evidence="1">The sequence shown here is derived from an EMBL/GenBank/DDBJ whole genome shotgun (WGS) entry which is preliminary data.</text>
</comment>
<dbReference type="Proteomes" id="UP001225316">
    <property type="component" value="Unassembled WGS sequence"/>
</dbReference>
<name>A0ABU1AUS5_9BACT</name>
<gene>
    <name evidence="1" type="ORF">QEH52_05080</name>
</gene>
<organism evidence="1 2">
    <name type="scientific">Thalassobacterium maritimum</name>
    <dbReference type="NCBI Taxonomy" id="3041265"/>
    <lineage>
        <taxon>Bacteria</taxon>
        <taxon>Pseudomonadati</taxon>
        <taxon>Verrucomicrobiota</taxon>
        <taxon>Opitutia</taxon>
        <taxon>Puniceicoccales</taxon>
        <taxon>Coraliomargaritaceae</taxon>
        <taxon>Thalassobacterium</taxon>
    </lineage>
</organism>
<protein>
    <recommendedName>
        <fullName evidence="3">HEPN domain-containing protein</fullName>
    </recommendedName>
</protein>
<evidence type="ECO:0008006" key="3">
    <source>
        <dbReference type="Google" id="ProtNLM"/>
    </source>
</evidence>
<evidence type="ECO:0000313" key="1">
    <source>
        <dbReference type="EMBL" id="MDQ8206870.1"/>
    </source>
</evidence>
<keyword evidence="2" id="KW-1185">Reference proteome</keyword>
<evidence type="ECO:0000313" key="2">
    <source>
        <dbReference type="Proteomes" id="UP001225316"/>
    </source>
</evidence>
<sequence length="174" mass="20535">MKIEMRKIEFHQTVSIQMYLEAISFYESAKVIKDSIGDSSMYYEKYPYYVMLSFSIELLLKCIHVTSVIEIDDSREETLSSKINHINGHRLDEIFDRHSDKMKRFLSNAYEIKFNRSLRDDLICNGNVFTKFRYTYPRDGNGSSEKSLYPDILEDTALFMVEEIKALYDKQSGR</sequence>
<proteinExistence type="predicted"/>